<evidence type="ECO:0000313" key="3">
    <source>
        <dbReference type="Proteomes" id="UP001152523"/>
    </source>
</evidence>
<sequence>MMSLITTLYCYSTPPRTNKVENVGGIGPTKASLPLYLLRLAHSILLSLGYLYCGIYPDQIYTYFKWLTYPLGWPLCVLSAASIFVLAYTCDTPLSKLHVSVFCQTSPVTHFGSLFVSSASSLVEQPAQKAFQREQCSLLLPFLCVRV</sequence>
<protein>
    <submittedName>
        <fullName evidence="2">Uncharacterized protein</fullName>
    </submittedName>
</protein>
<name>A0AAV0FBK5_9ASTE</name>
<dbReference type="AlphaFoldDB" id="A0AAV0FBK5"/>
<evidence type="ECO:0000313" key="2">
    <source>
        <dbReference type="EMBL" id="CAH9132890.1"/>
    </source>
</evidence>
<reference evidence="2" key="1">
    <citation type="submission" date="2022-07" db="EMBL/GenBank/DDBJ databases">
        <authorList>
            <person name="Macas J."/>
            <person name="Novak P."/>
            <person name="Neumann P."/>
        </authorList>
    </citation>
    <scope>NUCLEOTIDE SEQUENCE</scope>
</reference>
<feature type="transmembrane region" description="Helical" evidence="1">
    <location>
        <begin position="36"/>
        <end position="55"/>
    </location>
</feature>
<organism evidence="2 3">
    <name type="scientific">Cuscuta epithymum</name>
    <dbReference type="NCBI Taxonomy" id="186058"/>
    <lineage>
        <taxon>Eukaryota</taxon>
        <taxon>Viridiplantae</taxon>
        <taxon>Streptophyta</taxon>
        <taxon>Embryophyta</taxon>
        <taxon>Tracheophyta</taxon>
        <taxon>Spermatophyta</taxon>
        <taxon>Magnoliopsida</taxon>
        <taxon>eudicotyledons</taxon>
        <taxon>Gunneridae</taxon>
        <taxon>Pentapetalae</taxon>
        <taxon>asterids</taxon>
        <taxon>lamiids</taxon>
        <taxon>Solanales</taxon>
        <taxon>Convolvulaceae</taxon>
        <taxon>Cuscuteae</taxon>
        <taxon>Cuscuta</taxon>
        <taxon>Cuscuta subgen. Cuscuta</taxon>
    </lineage>
</organism>
<feature type="transmembrane region" description="Helical" evidence="1">
    <location>
        <begin position="67"/>
        <end position="88"/>
    </location>
</feature>
<evidence type="ECO:0000256" key="1">
    <source>
        <dbReference type="SAM" id="Phobius"/>
    </source>
</evidence>
<keyword evidence="1" id="KW-0472">Membrane</keyword>
<dbReference type="EMBL" id="CAMAPF010000973">
    <property type="protein sequence ID" value="CAH9132890.1"/>
    <property type="molecule type" value="Genomic_DNA"/>
</dbReference>
<accession>A0AAV0FBK5</accession>
<proteinExistence type="predicted"/>
<keyword evidence="3" id="KW-1185">Reference proteome</keyword>
<gene>
    <name evidence="2" type="ORF">CEPIT_LOCUS32531</name>
</gene>
<keyword evidence="1" id="KW-0812">Transmembrane</keyword>
<keyword evidence="1" id="KW-1133">Transmembrane helix</keyword>
<dbReference type="Proteomes" id="UP001152523">
    <property type="component" value="Unassembled WGS sequence"/>
</dbReference>
<comment type="caution">
    <text evidence="2">The sequence shown here is derived from an EMBL/GenBank/DDBJ whole genome shotgun (WGS) entry which is preliminary data.</text>
</comment>